<sequence>MNNTAPRQQWRDDDVIGHPSQHLTPQEIAHLVALANGNAPSAITVMHGTSRTEQQQLERGLRAKLGAQSKPHMITRAFVLGVLLPRALCLMLAALSINASPGDLMAIRAPKPSRSPVSSQRNVRSHRAMADAYALPAYTLQEQAS</sequence>
<feature type="transmembrane region" description="Helical" evidence="2">
    <location>
        <begin position="77"/>
        <end position="97"/>
    </location>
</feature>
<evidence type="ECO:0008006" key="5">
    <source>
        <dbReference type="Google" id="ProtNLM"/>
    </source>
</evidence>
<keyword evidence="2" id="KW-0812">Transmembrane</keyword>
<protein>
    <recommendedName>
        <fullName evidence="5">HTH luxR-type domain-containing protein</fullName>
    </recommendedName>
</protein>
<dbReference type="RefSeq" id="WP_264431624.1">
    <property type="nucleotide sequence ID" value="NZ_CP080628.1"/>
</dbReference>
<feature type="region of interest" description="Disordered" evidence="1">
    <location>
        <begin position="1"/>
        <end position="20"/>
    </location>
</feature>
<evidence type="ECO:0000313" key="3">
    <source>
        <dbReference type="EMBL" id="UYV20942.1"/>
    </source>
</evidence>
<dbReference type="Proteomes" id="UP001163082">
    <property type="component" value="Plasmid unnamed"/>
</dbReference>
<geneLocation type="plasmid" evidence="3 4">
    <name>unnamed</name>
</geneLocation>
<dbReference type="EMBL" id="CP080628">
    <property type="protein sequence ID" value="UYV20942.1"/>
    <property type="molecule type" value="Genomic_DNA"/>
</dbReference>
<evidence type="ECO:0000256" key="1">
    <source>
        <dbReference type="SAM" id="MobiDB-lite"/>
    </source>
</evidence>
<gene>
    <name evidence="3" type="ORF">K1Y77_17125</name>
</gene>
<keyword evidence="2" id="KW-1133">Transmembrane helix</keyword>
<evidence type="ECO:0000256" key="2">
    <source>
        <dbReference type="SAM" id="Phobius"/>
    </source>
</evidence>
<keyword evidence="2" id="KW-0472">Membrane</keyword>
<name>A0ABY6JYW1_9GAMM</name>
<keyword evidence="3" id="KW-0614">Plasmid</keyword>
<accession>A0ABY6JYW1</accession>
<proteinExistence type="predicted"/>
<organism evidence="3 4">
    <name type="scientific">Halomonas qaidamensis</name>
    <dbReference type="NCBI Taxonomy" id="2866211"/>
    <lineage>
        <taxon>Bacteria</taxon>
        <taxon>Pseudomonadati</taxon>
        <taxon>Pseudomonadota</taxon>
        <taxon>Gammaproteobacteria</taxon>
        <taxon>Oceanospirillales</taxon>
        <taxon>Halomonadaceae</taxon>
        <taxon>Halomonas</taxon>
    </lineage>
</organism>
<reference evidence="3" key="1">
    <citation type="journal article" date="2022" name="Antonie Van Leeuwenhoek">
        <title>Whole genome sequencing of the halophilic Halomonas qaidamensis XH36, a novel species strain with high ectoine production.</title>
        <authorList>
            <person name="Zhang T."/>
            <person name="Cui T."/>
            <person name="Cao Y."/>
            <person name="Li Y."/>
            <person name="Li F."/>
            <person name="Zhu D."/>
            <person name="Xing J."/>
        </authorList>
    </citation>
    <scope>NUCLEOTIDE SEQUENCE</scope>
    <source>
        <strain evidence="3">XH36</strain>
    </source>
</reference>
<evidence type="ECO:0000313" key="4">
    <source>
        <dbReference type="Proteomes" id="UP001163082"/>
    </source>
</evidence>
<keyword evidence="4" id="KW-1185">Reference proteome</keyword>